<dbReference type="InterPro" id="IPR003395">
    <property type="entry name" value="RecF/RecN/SMC_N"/>
</dbReference>
<evidence type="ECO:0000259" key="11">
    <source>
        <dbReference type="Pfam" id="PF02463"/>
    </source>
</evidence>
<dbReference type="Pfam" id="PF02463">
    <property type="entry name" value="SMC_N"/>
    <property type="match status" value="1"/>
</dbReference>
<dbReference type="NCBIfam" id="NF008121">
    <property type="entry name" value="PRK10869.1"/>
    <property type="match status" value="1"/>
</dbReference>
<feature type="domain" description="RecF/RecN/SMC N-terminal" evidence="11">
    <location>
        <begin position="1"/>
        <end position="510"/>
    </location>
</feature>
<dbReference type="AlphaFoldDB" id="A0A0R1H438"/>
<reference evidence="12 13" key="1">
    <citation type="journal article" date="2015" name="Genome Announc.">
        <title>Expanding the biotechnology potential of lactobacilli through comparative genomics of 213 strains and associated genera.</title>
        <authorList>
            <person name="Sun Z."/>
            <person name="Harris H.M."/>
            <person name="McCann A."/>
            <person name="Guo C."/>
            <person name="Argimon S."/>
            <person name="Zhang W."/>
            <person name="Yang X."/>
            <person name="Jeffery I.B."/>
            <person name="Cooney J.C."/>
            <person name="Kagawa T.F."/>
            <person name="Liu W."/>
            <person name="Song Y."/>
            <person name="Salvetti E."/>
            <person name="Wrobel A."/>
            <person name="Rasinkangas P."/>
            <person name="Parkhill J."/>
            <person name="Rea M.C."/>
            <person name="O'Sullivan O."/>
            <person name="Ritari J."/>
            <person name="Douillard F.P."/>
            <person name="Paul Ross R."/>
            <person name="Yang R."/>
            <person name="Briner A.E."/>
            <person name="Felis G.E."/>
            <person name="de Vos W.M."/>
            <person name="Barrangou R."/>
            <person name="Klaenhammer T.R."/>
            <person name="Caufield P.W."/>
            <person name="Cui Y."/>
            <person name="Zhang H."/>
            <person name="O'Toole P.W."/>
        </authorList>
    </citation>
    <scope>NUCLEOTIDE SEQUENCE [LARGE SCALE GENOMIC DNA]</scope>
    <source>
        <strain evidence="12 13">DSM 20003</strain>
    </source>
</reference>
<dbReference type="PATRIC" id="fig|1423726.3.peg.2604"/>
<comment type="caution">
    <text evidence="12">The sequence shown here is derived from an EMBL/GenBank/DDBJ whole genome shotgun (WGS) entry which is preliminary data.</text>
</comment>
<dbReference type="EMBL" id="AZDA01000003">
    <property type="protein sequence ID" value="KRK40761.1"/>
    <property type="molecule type" value="Genomic_DNA"/>
</dbReference>
<evidence type="ECO:0000256" key="5">
    <source>
        <dbReference type="ARBA" id="ARBA00022763"/>
    </source>
</evidence>
<evidence type="ECO:0000256" key="6">
    <source>
        <dbReference type="ARBA" id="ARBA00022840"/>
    </source>
</evidence>
<evidence type="ECO:0000256" key="2">
    <source>
        <dbReference type="ARBA" id="ARBA00009441"/>
    </source>
</evidence>
<dbReference type="InterPro" id="IPR004604">
    <property type="entry name" value="DNA_recomb/repair_RecN"/>
</dbReference>
<evidence type="ECO:0000256" key="3">
    <source>
        <dbReference type="ARBA" id="ARBA00021315"/>
    </source>
</evidence>
<dbReference type="SUPFAM" id="SSF52540">
    <property type="entry name" value="P-loop containing nucleoside triphosphate hydrolases"/>
    <property type="match status" value="2"/>
</dbReference>
<dbReference type="InterPro" id="IPR027417">
    <property type="entry name" value="P-loop_NTPase"/>
</dbReference>
<dbReference type="PANTHER" id="PTHR11059">
    <property type="entry name" value="DNA REPAIR PROTEIN RECN"/>
    <property type="match status" value="1"/>
</dbReference>
<dbReference type="GO" id="GO:0043590">
    <property type="term" value="C:bacterial nucleoid"/>
    <property type="evidence" value="ECO:0007669"/>
    <property type="project" value="TreeGrafter"/>
</dbReference>
<keyword evidence="7 9" id="KW-0234">DNA repair</keyword>
<gene>
    <name evidence="12" type="ORF">FC07_GL002510</name>
</gene>
<evidence type="ECO:0000256" key="1">
    <source>
        <dbReference type="ARBA" id="ARBA00003618"/>
    </source>
</evidence>
<dbReference type="PANTHER" id="PTHR11059:SF0">
    <property type="entry name" value="DNA REPAIR PROTEIN RECN"/>
    <property type="match status" value="1"/>
</dbReference>
<dbReference type="PIRSF" id="PIRSF003128">
    <property type="entry name" value="RecN"/>
    <property type="match status" value="1"/>
</dbReference>
<evidence type="ECO:0000313" key="12">
    <source>
        <dbReference type="EMBL" id="KRK40761.1"/>
    </source>
</evidence>
<dbReference type="GO" id="GO:0009432">
    <property type="term" value="P:SOS response"/>
    <property type="evidence" value="ECO:0007669"/>
    <property type="project" value="TreeGrafter"/>
</dbReference>
<dbReference type="STRING" id="1423726.FC07_GL002510"/>
<dbReference type="OrthoDB" id="9806954at2"/>
<dbReference type="CDD" id="cd03241">
    <property type="entry name" value="ABC_RecN"/>
    <property type="match status" value="2"/>
</dbReference>
<proteinExistence type="inferred from homology"/>
<evidence type="ECO:0000256" key="4">
    <source>
        <dbReference type="ARBA" id="ARBA00022741"/>
    </source>
</evidence>
<dbReference type="NCBIfam" id="TIGR00634">
    <property type="entry name" value="recN"/>
    <property type="match status" value="1"/>
</dbReference>
<name>A0A0R1H438_9LACO</name>
<dbReference type="GO" id="GO:0005524">
    <property type="term" value="F:ATP binding"/>
    <property type="evidence" value="ECO:0007669"/>
    <property type="project" value="UniProtKB-KW"/>
</dbReference>
<organism evidence="12 13">
    <name type="scientific">Loigolactobacillus bifermentans DSM 20003</name>
    <dbReference type="NCBI Taxonomy" id="1423726"/>
    <lineage>
        <taxon>Bacteria</taxon>
        <taxon>Bacillati</taxon>
        <taxon>Bacillota</taxon>
        <taxon>Bacilli</taxon>
        <taxon>Lactobacillales</taxon>
        <taxon>Lactobacillaceae</taxon>
        <taxon>Loigolactobacillus</taxon>
    </lineage>
</organism>
<keyword evidence="6" id="KW-0067">ATP-binding</keyword>
<protein>
    <recommendedName>
        <fullName evidence="3 9">DNA repair protein RecN</fullName>
    </recommendedName>
    <alternativeName>
        <fullName evidence="8 9">Recombination protein N</fullName>
    </alternativeName>
</protein>
<dbReference type="GO" id="GO:0006281">
    <property type="term" value="P:DNA repair"/>
    <property type="evidence" value="ECO:0007669"/>
    <property type="project" value="UniProtKB-KW"/>
</dbReference>
<evidence type="ECO:0000256" key="7">
    <source>
        <dbReference type="ARBA" id="ARBA00023204"/>
    </source>
</evidence>
<keyword evidence="10" id="KW-0175">Coiled coil</keyword>
<evidence type="ECO:0000256" key="8">
    <source>
        <dbReference type="ARBA" id="ARBA00033408"/>
    </source>
</evidence>
<dbReference type="Proteomes" id="UP000051461">
    <property type="component" value="Unassembled WGS sequence"/>
</dbReference>
<dbReference type="RefSeq" id="WP_057903197.1">
    <property type="nucleotide sequence ID" value="NZ_AZDA01000003.1"/>
</dbReference>
<dbReference type="GO" id="GO:0006310">
    <property type="term" value="P:DNA recombination"/>
    <property type="evidence" value="ECO:0007669"/>
    <property type="project" value="InterPro"/>
</dbReference>
<evidence type="ECO:0000256" key="9">
    <source>
        <dbReference type="PIRNR" id="PIRNR003128"/>
    </source>
</evidence>
<keyword evidence="4" id="KW-0547">Nucleotide-binding</keyword>
<feature type="coiled-coil region" evidence="10">
    <location>
        <begin position="331"/>
        <end position="358"/>
    </location>
</feature>
<sequence>MLQELAIHDFAIIEDLNVEFEAGMTVLTGETGAGKSIIIDAVGLLAGGRGSQEFIRTGASKAVLQGQFHLPAAAPTFALLDQYGIAYADQDVLLQRELHRNGRNVCRVNGQLVNTLTLKEIGETIVDIHGQNEHQELMHPEKHLALLDEFAHHEIVPLRTQYQTAYQHYKKLHQTYEKRLANEKEWAQRLDMLRFQVKEIETAQLQPDEVHQLTEEKLQLSNFQRINQALATSYAAISEGETAPLDQIGRAMNELQQIADLAPAYRTLSESVQSAYYTLQDAASDILQQADLLEWDENRLDEIEKRLEMIHQLQRKYGDSEAQILAYGQKIKRELTEMENTESNAADLADQVAAAREQALTSGQKLSQKRQTAAQQLVQAIHQQLKDLYMAKTVFSVHFKTTGTPHFFETGLDEVEFYIQTNPGETAKPLAKTASGGELSRIMLALKTIFMRSQGITSIIFDEVDTGVSGRVAQAIADKISGIARFSQVLCITHLPQVAAMSDHHFFIQKQVVQQRTRTSLKVLKTPERIDELARMLSGTTVTKLTREHAHELLVLAKSEKKRLAAKQPSSK</sequence>
<dbReference type="Gene3D" id="3.40.50.300">
    <property type="entry name" value="P-loop containing nucleotide triphosphate hydrolases"/>
    <property type="match status" value="2"/>
</dbReference>
<comment type="similarity">
    <text evidence="2 9">Belongs to the RecN family.</text>
</comment>
<comment type="function">
    <text evidence="1 9">May be involved in recombinational repair of damaged DNA.</text>
</comment>
<keyword evidence="5 9" id="KW-0227">DNA damage</keyword>
<accession>A0A0R1H438</accession>
<evidence type="ECO:0000256" key="10">
    <source>
        <dbReference type="SAM" id="Coils"/>
    </source>
</evidence>
<dbReference type="FunFam" id="3.40.50.300:FF:000356">
    <property type="entry name" value="DNA repair protein RecN"/>
    <property type="match status" value="1"/>
</dbReference>
<dbReference type="FunFam" id="3.40.50.300:FF:000319">
    <property type="entry name" value="DNA repair protein RecN"/>
    <property type="match status" value="1"/>
</dbReference>
<evidence type="ECO:0000313" key="13">
    <source>
        <dbReference type="Proteomes" id="UP000051461"/>
    </source>
</evidence>
<keyword evidence="13" id="KW-1185">Reference proteome</keyword>